<evidence type="ECO:0000313" key="4">
    <source>
        <dbReference type="Proteomes" id="UP000005808"/>
    </source>
</evidence>
<feature type="domain" description="BD-FAE-like" evidence="2">
    <location>
        <begin position="62"/>
        <end position="162"/>
    </location>
</feature>
<dbReference type="Proteomes" id="UP000005808">
    <property type="component" value="Unassembled WGS sequence"/>
</dbReference>
<proteinExistence type="predicted"/>
<sequence>MVSDFDLWFEDLPARNRLYNARASVADFEACMREYAALSAQAKARCPGVLDVAYGPGEDDRLDIFPASAATPAPALIYIHGGYWRSQRKEDAACMAASFTDAGVAVVVLEYTLLPAVTLFDVVRQVRAAVAWLHRHAADYGIDARRLHVCGSSAGAHLAAMLLADGWQQALALPRDVIKGMVGLSGLYDIRPLCATDVNDWLRLDETQAAALSPALLLPRTGPQLLLAVGELETRAFVHQTLHFHAACAARGLPVRLVPAPGLNHFNIVNELGRADSLLFRETLAWIA</sequence>
<reference evidence="3 4" key="1">
    <citation type="journal article" date="2012" name="J. Bacteriol.">
        <title>De Novo Genome Project of Cupriavidus basilensis OR16.</title>
        <authorList>
            <person name="Cserhati M."/>
            <person name="Kriszt B."/>
            <person name="Szoboszlay S."/>
            <person name="Toth A."/>
            <person name="Szabo I."/>
            <person name="Tancsics A."/>
            <person name="Nagy I."/>
            <person name="Horvath B."/>
            <person name="Nagy I."/>
            <person name="Kukolya J."/>
        </authorList>
    </citation>
    <scope>NUCLEOTIDE SEQUENCE [LARGE SCALE GENOMIC DNA]</scope>
    <source>
        <strain evidence="3 4">OR16</strain>
    </source>
</reference>
<dbReference type="OrthoDB" id="9771666at2"/>
<dbReference type="InterPro" id="IPR029058">
    <property type="entry name" value="AB_hydrolase_fold"/>
</dbReference>
<dbReference type="Gene3D" id="3.40.50.1820">
    <property type="entry name" value="alpha/beta hydrolase"/>
    <property type="match status" value="1"/>
</dbReference>
<protein>
    <submittedName>
        <fullName evidence="3">Lipase</fullName>
    </submittedName>
</protein>
<dbReference type="EMBL" id="AHJE01000030">
    <property type="protein sequence ID" value="EHP42619.1"/>
    <property type="molecule type" value="Genomic_DNA"/>
</dbReference>
<keyword evidence="1" id="KW-0378">Hydrolase</keyword>
<evidence type="ECO:0000313" key="3">
    <source>
        <dbReference type="EMBL" id="EHP42619.1"/>
    </source>
</evidence>
<name>H1S4D6_9BURK</name>
<dbReference type="PATRIC" id="fig|1127483.3.peg.2657"/>
<dbReference type="InterPro" id="IPR049492">
    <property type="entry name" value="BD-FAE-like_dom"/>
</dbReference>
<evidence type="ECO:0000256" key="1">
    <source>
        <dbReference type="ARBA" id="ARBA00022801"/>
    </source>
</evidence>
<comment type="caution">
    <text evidence="3">The sequence shown here is derived from an EMBL/GenBank/DDBJ whole genome shotgun (WGS) entry which is preliminary data.</text>
</comment>
<dbReference type="PANTHER" id="PTHR48081:SF33">
    <property type="entry name" value="KYNURENINE FORMAMIDASE"/>
    <property type="match status" value="1"/>
</dbReference>
<dbReference type="GO" id="GO:0016787">
    <property type="term" value="F:hydrolase activity"/>
    <property type="evidence" value="ECO:0007669"/>
    <property type="project" value="UniProtKB-KW"/>
</dbReference>
<dbReference type="SUPFAM" id="SSF53474">
    <property type="entry name" value="alpha/beta-Hydrolases"/>
    <property type="match status" value="1"/>
</dbReference>
<organism evidence="3 4">
    <name type="scientific">Cupriavidus basilensis OR16</name>
    <dbReference type="NCBI Taxonomy" id="1127483"/>
    <lineage>
        <taxon>Bacteria</taxon>
        <taxon>Pseudomonadati</taxon>
        <taxon>Pseudomonadota</taxon>
        <taxon>Betaproteobacteria</taxon>
        <taxon>Burkholderiales</taxon>
        <taxon>Burkholderiaceae</taxon>
        <taxon>Cupriavidus</taxon>
    </lineage>
</organism>
<dbReference type="PANTHER" id="PTHR48081">
    <property type="entry name" value="AB HYDROLASE SUPERFAMILY PROTEIN C4A8.06C"/>
    <property type="match status" value="1"/>
</dbReference>
<accession>H1S4D6</accession>
<evidence type="ECO:0000259" key="2">
    <source>
        <dbReference type="Pfam" id="PF20434"/>
    </source>
</evidence>
<dbReference type="Pfam" id="PF20434">
    <property type="entry name" value="BD-FAE"/>
    <property type="match status" value="1"/>
</dbReference>
<dbReference type="InterPro" id="IPR050300">
    <property type="entry name" value="GDXG_lipolytic_enzyme"/>
</dbReference>
<gene>
    <name evidence="3" type="ORF">OR16_13239</name>
</gene>
<dbReference type="AlphaFoldDB" id="H1S4D6"/>
<dbReference type="RefSeq" id="WP_006158273.1">
    <property type="nucleotide sequence ID" value="NZ_AHJE01000030.1"/>
</dbReference>